<feature type="transmembrane region" description="Helical" evidence="1">
    <location>
        <begin position="30"/>
        <end position="48"/>
    </location>
</feature>
<reference evidence="2" key="1">
    <citation type="submission" date="2021-02" db="EMBL/GenBank/DDBJ databases">
        <authorList>
            <person name="Dougan E. K."/>
            <person name="Rhodes N."/>
            <person name="Thang M."/>
            <person name="Chan C."/>
        </authorList>
    </citation>
    <scope>NUCLEOTIDE SEQUENCE</scope>
</reference>
<dbReference type="EMBL" id="CAJNJA010005567">
    <property type="protein sequence ID" value="CAE7193091.1"/>
    <property type="molecule type" value="Genomic_DNA"/>
</dbReference>
<evidence type="ECO:0000313" key="3">
    <source>
        <dbReference type="Proteomes" id="UP000601435"/>
    </source>
</evidence>
<protein>
    <submittedName>
        <fullName evidence="2">Uncharacterized protein</fullName>
    </submittedName>
</protein>
<keyword evidence="1" id="KW-1133">Transmembrane helix</keyword>
<dbReference type="Proteomes" id="UP000601435">
    <property type="component" value="Unassembled WGS sequence"/>
</dbReference>
<name>A0A812J1U1_9DINO</name>
<keyword evidence="1" id="KW-0472">Membrane</keyword>
<keyword evidence="1" id="KW-0812">Transmembrane</keyword>
<sequence>MRYATRDGTRETTLKLEALLLRLSKWLGRGLFLLSVMRVPLNLWALQMEPAADWVEFFYGSSPLGPQAMATLDLALVRPLVCAGGLCFWLWRFKEMDLKLAINSLAALALLALCSSLVEFWLGSGWGLPFSAFLSVGNALEPADIAFLAPFCAAWFWGTRGGFAWFTMTKLALLGWPLTGGFAFFGAMFWIFLQWLLQIGNVHSHLVTFGMWVLLGLLVLMGALPLFLEACKKSRQVKDLSGKDQQMTLSTQRAVQSLWRGGLFLVVSPLLAACITTEWPSLGRPFEGHFWLMTIDHLVLLMAILVLGGVVDPAGSQHQDEALEELGFMGHNQGKRIAFPGRVNRRSKHCIVSFPGKYAAEWDAAVRKVKLQERAPSLACVFLTDKASGLGEHSGPTGQCWCRSLYGQMPASAYLSIVEDASSLSTEQLRFQQEDAKAMGQFLLVRDREDDEQKAVAKHNALREAEEQCQKNQGLAPWGCEWFSAWKKNVEEARSLGQTLPVFYFENRVGQGKLSWQDLCDEAKKRQARENSGLGASQTAEVAYLDSIGADFVEHDVTDFYSFMEQHREATELRDLPTETE</sequence>
<dbReference type="OrthoDB" id="419301at2759"/>
<accession>A0A812J1U1</accession>
<feature type="transmembrane region" description="Helical" evidence="1">
    <location>
        <begin position="257"/>
        <end position="279"/>
    </location>
</feature>
<dbReference type="AlphaFoldDB" id="A0A812J1U1"/>
<feature type="transmembrane region" description="Helical" evidence="1">
    <location>
        <begin position="100"/>
        <end position="122"/>
    </location>
</feature>
<gene>
    <name evidence="2" type="ORF">SNEC2469_LOCUS1239</name>
</gene>
<feature type="transmembrane region" description="Helical" evidence="1">
    <location>
        <begin position="171"/>
        <end position="197"/>
    </location>
</feature>
<proteinExistence type="predicted"/>
<comment type="caution">
    <text evidence="2">The sequence shown here is derived from an EMBL/GenBank/DDBJ whole genome shotgun (WGS) entry which is preliminary data.</text>
</comment>
<evidence type="ECO:0000256" key="1">
    <source>
        <dbReference type="SAM" id="Phobius"/>
    </source>
</evidence>
<feature type="transmembrane region" description="Helical" evidence="1">
    <location>
        <begin position="68"/>
        <end position="91"/>
    </location>
</feature>
<feature type="transmembrane region" description="Helical" evidence="1">
    <location>
        <begin position="209"/>
        <end position="228"/>
    </location>
</feature>
<organism evidence="2 3">
    <name type="scientific">Symbiodinium necroappetens</name>
    <dbReference type="NCBI Taxonomy" id="1628268"/>
    <lineage>
        <taxon>Eukaryota</taxon>
        <taxon>Sar</taxon>
        <taxon>Alveolata</taxon>
        <taxon>Dinophyceae</taxon>
        <taxon>Suessiales</taxon>
        <taxon>Symbiodiniaceae</taxon>
        <taxon>Symbiodinium</taxon>
    </lineage>
</organism>
<evidence type="ECO:0000313" key="2">
    <source>
        <dbReference type="EMBL" id="CAE7193091.1"/>
    </source>
</evidence>
<keyword evidence="3" id="KW-1185">Reference proteome</keyword>
<feature type="transmembrane region" description="Helical" evidence="1">
    <location>
        <begin position="291"/>
        <end position="311"/>
    </location>
</feature>
<feature type="transmembrane region" description="Helical" evidence="1">
    <location>
        <begin position="142"/>
        <end position="159"/>
    </location>
</feature>